<dbReference type="Gene3D" id="3.10.129.110">
    <property type="entry name" value="Polyketide synthase dehydratase"/>
    <property type="match status" value="1"/>
</dbReference>
<proteinExistence type="predicted"/>
<dbReference type="Pfam" id="PF02801">
    <property type="entry name" value="Ketoacyl-synt_C"/>
    <property type="match status" value="1"/>
</dbReference>
<dbReference type="SMART" id="SM00827">
    <property type="entry name" value="PKS_AT"/>
    <property type="match status" value="1"/>
</dbReference>
<gene>
    <name evidence="2" type="ORF">NEZAVI_LOCUS11518</name>
</gene>
<organism evidence="2 3">
    <name type="scientific">Nezara viridula</name>
    <name type="common">Southern green stink bug</name>
    <name type="synonym">Cimex viridulus</name>
    <dbReference type="NCBI Taxonomy" id="85310"/>
    <lineage>
        <taxon>Eukaryota</taxon>
        <taxon>Metazoa</taxon>
        <taxon>Ecdysozoa</taxon>
        <taxon>Arthropoda</taxon>
        <taxon>Hexapoda</taxon>
        <taxon>Insecta</taxon>
        <taxon>Pterygota</taxon>
        <taxon>Neoptera</taxon>
        <taxon>Paraneoptera</taxon>
        <taxon>Hemiptera</taxon>
        <taxon>Heteroptera</taxon>
        <taxon>Panheteroptera</taxon>
        <taxon>Pentatomomorpha</taxon>
        <taxon>Pentatomoidea</taxon>
        <taxon>Pentatomidae</taxon>
        <taxon>Pentatominae</taxon>
        <taxon>Nezara</taxon>
    </lineage>
</organism>
<dbReference type="Pfam" id="PF16197">
    <property type="entry name" value="KAsynt_C_assoc"/>
    <property type="match status" value="1"/>
</dbReference>
<dbReference type="InterPro" id="IPR042104">
    <property type="entry name" value="PKS_dehydratase_sf"/>
</dbReference>
<dbReference type="PANTHER" id="PTHR43775">
    <property type="entry name" value="FATTY ACID SYNTHASE"/>
    <property type="match status" value="1"/>
</dbReference>
<dbReference type="SUPFAM" id="SSF51735">
    <property type="entry name" value="NAD(P)-binding Rossmann-fold domains"/>
    <property type="match status" value="1"/>
</dbReference>
<dbReference type="PROSITE" id="PS52004">
    <property type="entry name" value="KS3_2"/>
    <property type="match status" value="1"/>
</dbReference>
<dbReference type="GO" id="GO:0016491">
    <property type="term" value="F:oxidoreductase activity"/>
    <property type="evidence" value="ECO:0007669"/>
    <property type="project" value="InterPro"/>
</dbReference>
<dbReference type="InterPro" id="IPR014030">
    <property type="entry name" value="Ketoacyl_synth_N"/>
</dbReference>
<dbReference type="InterPro" id="IPR016036">
    <property type="entry name" value="Malonyl_transacylase_ACP-bd"/>
</dbReference>
<dbReference type="GO" id="GO:0004312">
    <property type="term" value="F:fatty acid synthase activity"/>
    <property type="evidence" value="ECO:0007669"/>
    <property type="project" value="TreeGrafter"/>
</dbReference>
<dbReference type="SMART" id="SM00829">
    <property type="entry name" value="PKS_ER"/>
    <property type="match status" value="1"/>
</dbReference>
<dbReference type="InterPro" id="IPR050091">
    <property type="entry name" value="PKS_NRPS_Biosynth_Enz"/>
</dbReference>
<evidence type="ECO:0000313" key="2">
    <source>
        <dbReference type="EMBL" id="CAH1402775.1"/>
    </source>
</evidence>
<dbReference type="PANTHER" id="PTHR43775:SF23">
    <property type="entry name" value="FATTY ACID SYNTHASE 3"/>
    <property type="match status" value="1"/>
</dbReference>
<dbReference type="Gene3D" id="3.40.366.10">
    <property type="entry name" value="Malonyl-Coenzyme A Acyl Carrier Protein, domain 2"/>
    <property type="match status" value="1"/>
</dbReference>
<dbReference type="Gene3D" id="3.90.180.10">
    <property type="entry name" value="Medium-chain alcohol dehydrogenases, catalytic domain"/>
    <property type="match status" value="1"/>
</dbReference>
<dbReference type="SUPFAM" id="SSF52151">
    <property type="entry name" value="FabD/lysophospholipase-like"/>
    <property type="match status" value="1"/>
</dbReference>
<dbReference type="InterPro" id="IPR036291">
    <property type="entry name" value="NAD(P)-bd_dom_sf"/>
</dbReference>
<dbReference type="OrthoDB" id="329835at2759"/>
<dbReference type="InterPro" id="IPR001227">
    <property type="entry name" value="Ac_transferase_dom_sf"/>
</dbReference>
<dbReference type="InterPro" id="IPR016035">
    <property type="entry name" value="Acyl_Trfase/lysoPLipase"/>
</dbReference>
<dbReference type="Pfam" id="PF00109">
    <property type="entry name" value="ketoacyl-synt"/>
    <property type="match status" value="1"/>
</dbReference>
<dbReference type="InterPro" id="IPR016039">
    <property type="entry name" value="Thiolase-like"/>
</dbReference>
<feature type="domain" description="Ketosynthase family 3 (KS3)" evidence="1">
    <location>
        <begin position="2"/>
        <end position="406"/>
    </location>
</feature>
<dbReference type="SMART" id="SM00825">
    <property type="entry name" value="PKS_KS"/>
    <property type="match status" value="1"/>
</dbReference>
<keyword evidence="3" id="KW-1185">Reference proteome</keyword>
<dbReference type="InterPro" id="IPR020843">
    <property type="entry name" value="ER"/>
</dbReference>
<dbReference type="InterPro" id="IPR014043">
    <property type="entry name" value="Acyl_transferase_dom"/>
</dbReference>
<dbReference type="Proteomes" id="UP001152798">
    <property type="component" value="Chromosome 5"/>
</dbReference>
<protein>
    <recommendedName>
        <fullName evidence="1">Ketosynthase family 3 (KS3) domain-containing protein</fullName>
    </recommendedName>
</protein>
<dbReference type="SUPFAM" id="SSF55048">
    <property type="entry name" value="Probable ACP-binding domain of malonyl-CoA ACP transacylase"/>
    <property type="match status" value="1"/>
</dbReference>
<dbReference type="GO" id="GO:0006633">
    <property type="term" value="P:fatty acid biosynthetic process"/>
    <property type="evidence" value="ECO:0007669"/>
    <property type="project" value="TreeGrafter"/>
</dbReference>
<evidence type="ECO:0000313" key="3">
    <source>
        <dbReference type="Proteomes" id="UP001152798"/>
    </source>
</evidence>
<dbReference type="InterPro" id="IPR014031">
    <property type="entry name" value="Ketoacyl_synth_C"/>
</dbReference>
<dbReference type="Gene3D" id="3.30.70.3290">
    <property type="match status" value="1"/>
</dbReference>
<name>A0A9P0MSB1_NEZVI</name>
<evidence type="ECO:0000259" key="1">
    <source>
        <dbReference type="PROSITE" id="PS52004"/>
    </source>
</evidence>
<dbReference type="Pfam" id="PF00698">
    <property type="entry name" value="Acyl_transf_1"/>
    <property type="match status" value="1"/>
</dbReference>
<dbReference type="SUPFAM" id="SSF53901">
    <property type="entry name" value="Thiolase-like"/>
    <property type="match status" value="1"/>
</dbReference>
<accession>A0A9P0MSB1</accession>
<reference evidence="2" key="1">
    <citation type="submission" date="2022-01" db="EMBL/GenBank/DDBJ databases">
        <authorList>
            <person name="King R."/>
        </authorList>
    </citation>
    <scope>NUCLEOTIDE SEQUENCE</scope>
</reference>
<dbReference type="InterPro" id="IPR032821">
    <property type="entry name" value="PKS_assoc"/>
</dbReference>
<dbReference type="Gene3D" id="3.40.47.10">
    <property type="match status" value="1"/>
</dbReference>
<dbReference type="CDD" id="cd00833">
    <property type="entry name" value="PKS"/>
    <property type="match status" value="1"/>
</dbReference>
<dbReference type="EMBL" id="OV725081">
    <property type="protein sequence ID" value="CAH1402775.1"/>
    <property type="molecule type" value="Genomic_DNA"/>
</dbReference>
<dbReference type="InterPro" id="IPR020841">
    <property type="entry name" value="PKS_Beta-ketoAc_synthase_dom"/>
</dbReference>
<sequence>MEDEVVISGIAGRFPGCDNVENLKEMLFNKISGVTSDNRRWDKDELGVPHYLGKINDPYTLDLTFFGVHSKLGESMDPQTKLVMEVGFSAICDAGVNPSDLAGSNTATLIGSSLAETEYECLITKKRLDQTILSHAVSMQAHRIAYYLDLRGPSYVCDSSWNGGLYVLRYAKDQIARGLASAALVTCTNLIFMPQVSYHYQRLGRLNDDGKTKCFSDDADGYTRSEGCVAFFLQRKEHALRNYGTVIGVNSTIYASKNSPLSDCCEIPVANHLRDLYEKSNIDPSKISYLEASGCASKIVDASELNGVSEIFLADRKEPLLIGSIKSNVGHTEAASGCLGVLKTIIASECGMIPPNLYYSSPNSLVPSLISGKLEVVTEPTPLKGDYLAVNNISAAGDFGHVIIKKNPKTKERLPEVGVLPPDGIPRLVLLSGRVENGLAEIMKKVEEMPIDEEFVALTHKVFGKGIKNHIFRGFTILDDDSSKKYKMIQPYHGGEKRPLWFVFTGMGSQWAGMAGTLMKLPSFAKSVQFCHNELKHLGIDVIEIVTSTDQSMFDNVLNAFVGITTMQVALIDLIKELGLEPDGIVGHSFGELACAYCDGSVTAQQAILAAYNRGKISIEAKVDPGLMAAVGLGYEKLKKFGLPETIDIACHNSQDSSTISGPLEDVKQFVKELQDKGIFARGVATGGIAYHSRYIQALGQQFRDELKKIIPIPQLRSSKWVSSSVPEDEWESDLGQYSSAEYHTNNLLNSVLFEEACAHIPKNAVVIEIAPHGLLQAILKRMLPQATHIPLTNKAESDSLKFFLAALGKMFTEGVHVDIQKLYPPIEFPVSRGTPPLASLLNWNNAGTFRTWTFLQRRKNVKISRGITFSNNNSKHEKFTKCILNGTPIILSAAYLSTVLEEYLKFKDEEPTKIIFQGIHFENLVKYQGDTDVFMTFQRGSGEWEICKENNLVAAGKIETFLQGYNTEPLCTLEKKTQCIPAHQIYSYLSALGHAVHPELQLINIVYLSGNEVEAEIKWTGDWLSFFDAIFKIVEYFKSIENNELELISHIERIAIDLSSFPSEDEKVFSLMYNKKMSLIWGQGIEILLPCTRHPNTPLQSLSTVQKTTDFLLPKFIPYLEVNNKTVDDFFETCLLIVLDNLIRKNNEIYPKLHIIKILENISTPDVVIDILRKQNDIEVKMSTVASDTMLLNTDLRENTDSFSLIISGSNVVENTLKVLNNSEGGFLIYKGAQPPNSLAIIIKQNIKNENYFFCKTVKKQDEEPFFIIHDNNWKSKLICHLNQEKQRLYYFVNKYTTLAAIHDLIEQTTSIKNSHLLRFFFTDSDISSFKLEKYKDYLGKDLRVNIFLKGKWGTSVLTPVKLRMSPEIGTKNVFQFLHVKCPDLELHSLGLNPVNAYGDTQQSMLFEYSGIRQGNEICGLAAMNDGNFLLQPDPHFMWVKPKNWSHDEISSILAVYTLAYYILEEQTDLKETHNILVHEGIMPLSQAVINLALRRKLEVFTTYDGKLEHKEYLKKKYPQIHEDNILNWNQSQFEIPFLLRTMGKGFDIIINTLPDPQKLRSTLKCLGKTSPKFFQVSIPSMESTFSIGLGIFLFSTGMHCIYPESLISLPIHTKIFLRDLVHSGLKNGEIQPISYYRISSSVLNIDVTPGVKYEVKKKLIVSMKDQCIASAGTNAHVFDSSKSYLIVGNKADGWLNLLEWLIRRGVRKIILCISSLSAIAAQKINTILTINDHVTITTCSSKKLDSAGNIKSFINRFENGTALDTAFIIGEENQGTINQLATNLPNTRFIVICYKSGIFQENQNINSRILVIKTPKCPDYTEFLKAMDSLMDLSEPVIYLKHSEKNELDTDSSALLHWQHIPTSLKEIASLASCSKKAFWKELRSSSSPYKHYKEISPVFILPSLKKGQMKELISSLFHPAFEAVLPSYFENADDLAEQLFVELQKFSSSVFTIICSDWMWMLGLKLGTLLEKSGKTVSLMLLGISPQWAKPESVRRVYDQVINDTSSTDLKAHNQIDLEKGLEILQERVRLISSPSLLNDIQFKGLCHLINFTKITDAYLQLISKSCQRNINIQIVNEPDYLSMLRSNVTTNFINSNVLFECKDYARFVPKDYENVLTCNLSYLEE</sequence>